<proteinExistence type="predicted"/>
<protein>
    <recommendedName>
        <fullName evidence="3">CCHC-type domain-containing protein</fullName>
    </recommendedName>
</protein>
<comment type="caution">
    <text evidence="1">The sequence shown here is derived from an EMBL/GenBank/DDBJ whole genome shotgun (WGS) entry which is preliminary data.</text>
</comment>
<keyword evidence="2" id="KW-1185">Reference proteome</keyword>
<dbReference type="Proteomes" id="UP000215335">
    <property type="component" value="Unassembled WGS sequence"/>
</dbReference>
<reference evidence="1 2" key="1">
    <citation type="journal article" date="2017" name="Curr. Biol.">
        <title>The Evolution of Venom by Co-option of Single-Copy Genes.</title>
        <authorList>
            <person name="Martinson E.O."/>
            <person name="Mrinalini"/>
            <person name="Kelkar Y.D."/>
            <person name="Chang C.H."/>
            <person name="Werren J.H."/>
        </authorList>
    </citation>
    <scope>NUCLEOTIDE SEQUENCE [LARGE SCALE GENOMIC DNA]</scope>
    <source>
        <strain evidence="1 2">Alberta</strain>
        <tissue evidence="1">Whole body</tissue>
    </source>
</reference>
<organism evidence="1 2">
    <name type="scientific">Trichomalopsis sarcophagae</name>
    <dbReference type="NCBI Taxonomy" id="543379"/>
    <lineage>
        <taxon>Eukaryota</taxon>
        <taxon>Metazoa</taxon>
        <taxon>Ecdysozoa</taxon>
        <taxon>Arthropoda</taxon>
        <taxon>Hexapoda</taxon>
        <taxon>Insecta</taxon>
        <taxon>Pterygota</taxon>
        <taxon>Neoptera</taxon>
        <taxon>Endopterygota</taxon>
        <taxon>Hymenoptera</taxon>
        <taxon>Apocrita</taxon>
        <taxon>Proctotrupomorpha</taxon>
        <taxon>Chalcidoidea</taxon>
        <taxon>Pteromalidae</taxon>
        <taxon>Pteromalinae</taxon>
        <taxon>Trichomalopsis</taxon>
    </lineage>
</organism>
<dbReference type="EMBL" id="NNAY01002917">
    <property type="protein sequence ID" value="OXU20317.1"/>
    <property type="molecule type" value="Genomic_DNA"/>
</dbReference>
<name>A0A232EPR9_9HYME</name>
<dbReference type="InterPro" id="IPR005312">
    <property type="entry name" value="DUF1759"/>
</dbReference>
<evidence type="ECO:0000313" key="1">
    <source>
        <dbReference type="EMBL" id="OXU20317.1"/>
    </source>
</evidence>
<dbReference type="Pfam" id="PF03564">
    <property type="entry name" value="DUF1759"/>
    <property type="match status" value="1"/>
</dbReference>
<dbReference type="PANTHER" id="PTHR47331">
    <property type="entry name" value="PHD-TYPE DOMAIN-CONTAINING PROTEIN"/>
    <property type="match status" value="1"/>
</dbReference>
<evidence type="ECO:0008006" key="3">
    <source>
        <dbReference type="Google" id="ProtNLM"/>
    </source>
</evidence>
<sequence>MVIADRYAQKRRTVLRAGSSVGNMDARVELLKKKRRSLRTALTKALNSLNILLDDPITEIADLTVAYGLLNAKQQELETLESELIDALQEGTASDQEITKEYDGSDVYKSKYLLAKYKFDSRIAARNRAQSARASPSPSVIIGDRGGDASHEGRNNYPKIELYKFSANVRDWLKFWSLFKKIYEETKLDNEDKFQYLMQAMVPDSRAAELVNCYPPTGDNYVKAIESLKQRFGSAEVQSEQRIAMAAQGFKLDDSSESDRSQKKRAQSTAKYVPSARNLLTKGKEITCIFCEKNDHDSAKCEKAKSMSSDERQESIKKHRTCFRCLKIGHASRLCCVNVKCSKCSRRHVDIMCFGEQKREDSTKKEKCVSAVNMQEECNLASSSEMPTTFMQTLKVKIRSDSQEIVVPAVIDTGSQNSYVLREVSDLLNYEPIAKLDMVHLLFGGEKSEITSHNKYLILVGNMDGSYWCNFKALDEKVICSDVPTVTKVNLTDVCRQEKTVAILIGADVAGKLLTGCVHVLESGLTCRVL</sequence>
<gene>
    <name evidence="1" type="ORF">TSAR_004834</name>
</gene>
<dbReference type="PANTHER" id="PTHR47331:SF5">
    <property type="entry name" value="RIBONUCLEASE H"/>
    <property type="match status" value="1"/>
</dbReference>
<dbReference type="AlphaFoldDB" id="A0A232EPR9"/>
<evidence type="ECO:0000313" key="2">
    <source>
        <dbReference type="Proteomes" id="UP000215335"/>
    </source>
</evidence>
<dbReference type="OrthoDB" id="416987at2759"/>
<accession>A0A232EPR9</accession>